<proteinExistence type="predicted"/>
<accession>A0A5B7J688</accession>
<organism evidence="2 3">
    <name type="scientific">Portunus trituberculatus</name>
    <name type="common">Swimming crab</name>
    <name type="synonym">Neptunus trituberculatus</name>
    <dbReference type="NCBI Taxonomy" id="210409"/>
    <lineage>
        <taxon>Eukaryota</taxon>
        <taxon>Metazoa</taxon>
        <taxon>Ecdysozoa</taxon>
        <taxon>Arthropoda</taxon>
        <taxon>Crustacea</taxon>
        <taxon>Multicrustacea</taxon>
        <taxon>Malacostraca</taxon>
        <taxon>Eumalacostraca</taxon>
        <taxon>Eucarida</taxon>
        <taxon>Decapoda</taxon>
        <taxon>Pleocyemata</taxon>
        <taxon>Brachyura</taxon>
        <taxon>Eubrachyura</taxon>
        <taxon>Portunoidea</taxon>
        <taxon>Portunidae</taxon>
        <taxon>Portuninae</taxon>
        <taxon>Portunus</taxon>
    </lineage>
</organism>
<evidence type="ECO:0000313" key="3">
    <source>
        <dbReference type="Proteomes" id="UP000324222"/>
    </source>
</evidence>
<feature type="compositionally biased region" description="Basic and acidic residues" evidence="1">
    <location>
        <begin position="340"/>
        <end position="349"/>
    </location>
</feature>
<name>A0A5B7J688_PORTR</name>
<feature type="compositionally biased region" description="Basic and acidic residues" evidence="1">
    <location>
        <begin position="315"/>
        <end position="330"/>
    </location>
</feature>
<keyword evidence="3" id="KW-1185">Reference proteome</keyword>
<reference evidence="2 3" key="1">
    <citation type="submission" date="2019-05" db="EMBL/GenBank/DDBJ databases">
        <title>Another draft genome of Portunus trituberculatus and its Hox gene families provides insights of decapod evolution.</title>
        <authorList>
            <person name="Jeong J.-H."/>
            <person name="Song I."/>
            <person name="Kim S."/>
            <person name="Choi T."/>
            <person name="Kim D."/>
            <person name="Ryu S."/>
            <person name="Kim W."/>
        </authorList>
    </citation>
    <scope>NUCLEOTIDE SEQUENCE [LARGE SCALE GENOMIC DNA]</scope>
    <source>
        <tissue evidence="2">Muscle</tissue>
    </source>
</reference>
<comment type="caution">
    <text evidence="2">The sequence shown here is derived from an EMBL/GenBank/DDBJ whole genome shotgun (WGS) entry which is preliminary data.</text>
</comment>
<dbReference type="AlphaFoldDB" id="A0A5B7J688"/>
<dbReference type="OrthoDB" id="5219169at2759"/>
<protein>
    <submittedName>
        <fullName evidence="2">Uncharacterized protein</fullName>
    </submittedName>
</protein>
<evidence type="ECO:0000256" key="1">
    <source>
        <dbReference type="SAM" id="MobiDB-lite"/>
    </source>
</evidence>
<evidence type="ECO:0000313" key="2">
    <source>
        <dbReference type="EMBL" id="MPC90023.1"/>
    </source>
</evidence>
<gene>
    <name evidence="2" type="ORF">E2C01_084990</name>
</gene>
<dbReference type="Proteomes" id="UP000324222">
    <property type="component" value="Unassembled WGS sequence"/>
</dbReference>
<dbReference type="EMBL" id="VSRR010082964">
    <property type="protein sequence ID" value="MPC90023.1"/>
    <property type="molecule type" value="Genomic_DNA"/>
</dbReference>
<feature type="region of interest" description="Disordered" evidence="1">
    <location>
        <begin position="290"/>
        <end position="358"/>
    </location>
</feature>
<sequence>MFLQELSPGEAEGGEGQAWEGHRHARSLEVGGDASWLSPVQDTDVTQVEPRVEAGYGGTTFWVARGKKDAETFPSYYWGPNQGLWGETFQRGGMPATASSSHAPLAVKSGWESNPSLWGKRDGRGPFWATRGKRPDPFWASRGRRDSSEMPSTLLQQWAAEEPAMLEQKEERLWGGEIKREEGGPFWISRGKRPHSGSAASQLASLWAIRGRKSGADNTFWAARGKKETNVRGPFWAARGKRSGGEAGTGPYWIARGKKQDATTPTGPYWIARGKKEDDGAVFWAVRGKKDPPAWTTGRGRREDGTHSFWIARGKKNEHTASHNTEKNNDNDDDEQQEEATQKAADHYLKGFTALSDK</sequence>